<keyword evidence="1" id="KW-0175">Coiled coil</keyword>
<evidence type="ECO:0000256" key="1">
    <source>
        <dbReference type="SAM" id="Coils"/>
    </source>
</evidence>
<proteinExistence type="predicted"/>
<keyword evidence="4" id="KW-1185">Reference proteome</keyword>
<accession>A0ABP0S2D8</accession>
<protein>
    <submittedName>
        <fullName evidence="3">Uncharacterized protein SCO2049</fullName>
    </submittedName>
</protein>
<keyword evidence="2" id="KW-0472">Membrane</keyword>
<keyword evidence="2" id="KW-1133">Transmembrane helix</keyword>
<comment type="caution">
    <text evidence="3">The sequence shown here is derived from an EMBL/GenBank/DDBJ whole genome shotgun (WGS) entry which is preliminary data.</text>
</comment>
<dbReference type="InterPro" id="IPR035959">
    <property type="entry name" value="RutC-like_sf"/>
</dbReference>
<feature type="transmembrane region" description="Helical" evidence="2">
    <location>
        <begin position="23"/>
        <end position="44"/>
    </location>
</feature>
<evidence type="ECO:0000313" key="4">
    <source>
        <dbReference type="Proteomes" id="UP001642464"/>
    </source>
</evidence>
<evidence type="ECO:0000256" key="2">
    <source>
        <dbReference type="SAM" id="Phobius"/>
    </source>
</evidence>
<dbReference type="EMBL" id="CAXAMM010042731">
    <property type="protein sequence ID" value="CAK9106454.1"/>
    <property type="molecule type" value="Genomic_DNA"/>
</dbReference>
<feature type="coiled-coil region" evidence="1">
    <location>
        <begin position="43"/>
        <end position="94"/>
    </location>
</feature>
<organism evidence="3 4">
    <name type="scientific">Durusdinium trenchii</name>
    <dbReference type="NCBI Taxonomy" id="1381693"/>
    <lineage>
        <taxon>Eukaryota</taxon>
        <taxon>Sar</taxon>
        <taxon>Alveolata</taxon>
        <taxon>Dinophyceae</taxon>
        <taxon>Suessiales</taxon>
        <taxon>Symbiodiniaceae</taxon>
        <taxon>Durusdinium</taxon>
    </lineage>
</organism>
<dbReference type="PANTHER" id="PTHR43857">
    <property type="entry name" value="BLR7761 PROTEIN"/>
    <property type="match status" value="1"/>
</dbReference>
<name>A0ABP0S2D8_9DINO</name>
<sequence length="530" mass="56471">MSAELENGVRTDPKKERVSKEEWTARFFVVLGFCAGVLGVFQAFSAAADVARLQDELNAAEAQIASTTRSANELEELVNRLQEQVALLNTTELQERVTVLENDTSALEVRFVALEETGNEFEDVIANSGDVPARLGSLEFFTEISDVHRNVHTHFPRSPTANAKGILSFGYGSSFTTGNDDFTLFGNWIDGPKTSTDGIYLDNGVIGEPGFGRGRGCCSTFTYDSFGPMPAGTIFAQPGPVGFELAKIRLTVPFTGVVLLDGSFQSFSAIPSYLGRVTKVPVGGGSAETLFSIATSSAAPQPFKFSTQVQEGDLIFISVGPEGDFVGDIVAAGQRPKSVRPPPAPGELMEQKIHMGPSCSPTSHRFELCDGVDVWLQKRSGKGEHRMGQAQAAQSSRDGAEAVKRVTSGAAWEEAFGYSRAVRAGRTVHVSGTTAPGSTAVIQANEIFDKIELALSGLGASVGDIVRTRIYVTDIKADADALGKVHQNRVGKFAHPACTMVQVGSLVDDELKVEIEVEAYISAKGDSSAA</sequence>
<dbReference type="Gene3D" id="3.30.1330.40">
    <property type="entry name" value="RutC-like"/>
    <property type="match status" value="1"/>
</dbReference>
<dbReference type="Pfam" id="PF01042">
    <property type="entry name" value="Ribonuc_L-PSP"/>
    <property type="match status" value="1"/>
</dbReference>
<evidence type="ECO:0000313" key="3">
    <source>
        <dbReference type="EMBL" id="CAK9106454.1"/>
    </source>
</evidence>
<keyword evidence="2" id="KW-0812">Transmembrane</keyword>
<dbReference type="Proteomes" id="UP001642464">
    <property type="component" value="Unassembled WGS sequence"/>
</dbReference>
<dbReference type="SUPFAM" id="SSF55298">
    <property type="entry name" value="YjgF-like"/>
    <property type="match status" value="1"/>
</dbReference>
<dbReference type="InterPro" id="IPR006175">
    <property type="entry name" value="YjgF/YER057c/UK114"/>
</dbReference>
<reference evidence="3 4" key="1">
    <citation type="submission" date="2024-02" db="EMBL/GenBank/DDBJ databases">
        <authorList>
            <person name="Chen Y."/>
            <person name="Shah S."/>
            <person name="Dougan E. K."/>
            <person name="Thang M."/>
            <person name="Chan C."/>
        </authorList>
    </citation>
    <scope>NUCLEOTIDE SEQUENCE [LARGE SCALE GENOMIC DNA]</scope>
</reference>
<dbReference type="PANTHER" id="PTHR43857:SF1">
    <property type="entry name" value="YJGH FAMILY PROTEIN"/>
    <property type="match status" value="1"/>
</dbReference>
<gene>
    <name evidence="3" type="ORF">SCF082_LOCUS49581</name>
</gene>